<dbReference type="Pfam" id="PF06568">
    <property type="entry name" value="YjiS-like"/>
    <property type="match status" value="1"/>
</dbReference>
<dbReference type="OrthoDB" id="8005167at2"/>
<reference evidence="2 3" key="1">
    <citation type="submission" date="2018-05" db="EMBL/GenBank/DDBJ databases">
        <title>Acuticoccus sediminis sp. nov., isolated from deep-sea sediment of Indian Ocean.</title>
        <authorList>
            <person name="Liu X."/>
            <person name="Lai Q."/>
            <person name="Du Y."/>
            <person name="Sun F."/>
            <person name="Zhang X."/>
            <person name="Wang S."/>
            <person name="Shao Z."/>
        </authorList>
    </citation>
    <scope>NUCLEOTIDE SEQUENCE [LARGE SCALE GENOMIC DNA]</scope>
    <source>
        <strain evidence="2 3">PTG4-2</strain>
    </source>
</reference>
<gene>
    <name evidence="2" type="ORF">DLJ53_02090</name>
</gene>
<proteinExistence type="predicted"/>
<dbReference type="AlphaFoldDB" id="A0A8B2NWA7"/>
<name>A0A8B2NWA7_9HYPH</name>
<dbReference type="Proteomes" id="UP000249590">
    <property type="component" value="Unassembled WGS sequence"/>
</dbReference>
<dbReference type="InterPro" id="IPR009506">
    <property type="entry name" value="YjiS-like"/>
</dbReference>
<protein>
    <recommendedName>
        <fullName evidence="1">YjiS-like domain-containing protein</fullName>
    </recommendedName>
</protein>
<evidence type="ECO:0000313" key="3">
    <source>
        <dbReference type="Proteomes" id="UP000249590"/>
    </source>
</evidence>
<sequence length="67" mass="8048">MSHITLPKAGWIKRARIVGHWLDVWTERRHLERLDERMLADIGLTDVEARTESQRPAWDLPRDRFGW</sequence>
<dbReference type="EMBL" id="QHHQ01000001">
    <property type="protein sequence ID" value="RAI04458.1"/>
    <property type="molecule type" value="Genomic_DNA"/>
</dbReference>
<feature type="domain" description="YjiS-like" evidence="1">
    <location>
        <begin position="17"/>
        <end position="45"/>
    </location>
</feature>
<comment type="caution">
    <text evidence="2">The sequence shown here is derived from an EMBL/GenBank/DDBJ whole genome shotgun (WGS) entry which is preliminary data.</text>
</comment>
<evidence type="ECO:0000259" key="1">
    <source>
        <dbReference type="Pfam" id="PF06568"/>
    </source>
</evidence>
<evidence type="ECO:0000313" key="2">
    <source>
        <dbReference type="EMBL" id="RAI04458.1"/>
    </source>
</evidence>
<organism evidence="2 3">
    <name type="scientific">Acuticoccus sediminis</name>
    <dbReference type="NCBI Taxonomy" id="2184697"/>
    <lineage>
        <taxon>Bacteria</taxon>
        <taxon>Pseudomonadati</taxon>
        <taxon>Pseudomonadota</taxon>
        <taxon>Alphaproteobacteria</taxon>
        <taxon>Hyphomicrobiales</taxon>
        <taxon>Amorphaceae</taxon>
        <taxon>Acuticoccus</taxon>
    </lineage>
</organism>
<accession>A0A8B2NWA7</accession>
<keyword evidence="3" id="KW-1185">Reference proteome</keyword>